<organism evidence="2">
    <name type="scientific">Ditylum brightwellii</name>
    <dbReference type="NCBI Taxonomy" id="49249"/>
    <lineage>
        <taxon>Eukaryota</taxon>
        <taxon>Sar</taxon>
        <taxon>Stramenopiles</taxon>
        <taxon>Ochrophyta</taxon>
        <taxon>Bacillariophyta</taxon>
        <taxon>Mediophyceae</taxon>
        <taxon>Lithodesmiophycidae</taxon>
        <taxon>Lithodesmiales</taxon>
        <taxon>Lithodesmiaceae</taxon>
        <taxon>Ditylum</taxon>
    </lineage>
</organism>
<evidence type="ECO:0000259" key="1">
    <source>
        <dbReference type="PROSITE" id="PS51747"/>
    </source>
</evidence>
<name>A0A7S1ZQ72_9STRA</name>
<dbReference type="InterPro" id="IPR002125">
    <property type="entry name" value="CMP_dCMP_dom"/>
</dbReference>
<accession>A0A7S1ZQ72</accession>
<dbReference type="PROSITE" id="PS51747">
    <property type="entry name" value="CYT_DCMP_DEAMINASES_2"/>
    <property type="match status" value="1"/>
</dbReference>
<gene>
    <name evidence="2" type="ORF">DBRI1063_LOCUS19151</name>
</gene>
<proteinExistence type="predicted"/>
<evidence type="ECO:0000313" key="2">
    <source>
        <dbReference type="EMBL" id="CAD9346014.1"/>
    </source>
</evidence>
<reference evidence="2" key="1">
    <citation type="submission" date="2021-01" db="EMBL/GenBank/DDBJ databases">
        <authorList>
            <person name="Corre E."/>
            <person name="Pelletier E."/>
            <person name="Niang G."/>
            <person name="Scheremetjew M."/>
            <person name="Finn R."/>
            <person name="Kale V."/>
            <person name="Holt S."/>
            <person name="Cochrane G."/>
            <person name="Meng A."/>
            <person name="Brown T."/>
            <person name="Cohen L."/>
        </authorList>
    </citation>
    <scope>NUCLEOTIDE SEQUENCE</scope>
    <source>
        <strain evidence="2">Pop2</strain>
    </source>
</reference>
<sequence length="976" mass="109041">MLFFERLIVNMTRQSKRRLSVTIIMLLCLIGLYNESYYDGLSLSDLFTKKGGQRRLQFGDDSNVLGVQFAIFHIPVPNYKYNREKFSPAEYEEGMAKTCSKIEEMGYEAFALGDQEYINNVAGCEWLKAPAVGAYNLDEMKYQELSWWSDRHLCRRKFGTDKHEHRRVSREISLVYLNRLEALCDLALNQPDHLTILLDTNFDESLWVDIEQVIQNRLADPTDHSITTSKYPTYGHRSWFGRDTCQDYTGFPTAKNDFIAIRGKDCPAHRQLYENWLDNHLEYTLTLMPGVAKGCPCYDDEKVFHYMNVHEPGSITFVVSDVDAFKEKIESDTYVEEEEEEEEELTEEQLFDMEMMRKAIELAQSAGGERGANGPFPRPIGAAILVNADNQIIGTGRSDYNMDAVQAAISSAGISATPLREWCVSWPNNPKLRRDIASSTLYVTLEPTADRQGEALPPMTQLIMFSGIKRVVIGCQDPVKERTSKGAALLHGAGISVSMGILQEECENLISEYSKLTNSKLHAMARKHFRKYQRPLGFLHCSVVETDCIAAFARHGNAFGKDFGGKTLSYRDFGSYELAPPPESIWAAPTEDNDDFEHGIVDDWEGSGVLPEEEEEEDDDDFEHGIDDAFIEFEEEEWEEGLNRNPMMPWYEQVDACVATFPKEGNGPADDQSVTSRLNGLKWLATHGKALPAGVERVLVMDATDLCDLPLSNDDPMLPKGVDVEEFWMGQGRKPTKVLLRHGDNAQALAAANAAAEAAAAAARAAQAAKNAIESGDAEEAAQAAIDCQDAALSATSLIQGELQATQDLKQRLLDMGVVVEVMRGGDPIDVMAHLGRRNGYKAVVWRAGCWGSRGVQSILKGAFQWVSAHLAVDAKGGKFWQLMLAERAVQAACGPEQKVKIFSEQEDLSLVYCDEDDADSDCVMTVDGRPIRHVRLDCRVALVDESKHAEVFSFKTKPIEAVQAEGHKEEAPWFI</sequence>
<dbReference type="SUPFAM" id="SSF53927">
    <property type="entry name" value="Cytidine deaminase-like"/>
    <property type="match status" value="1"/>
</dbReference>
<dbReference type="EMBL" id="HBGN01029698">
    <property type="protein sequence ID" value="CAD9346014.1"/>
    <property type="molecule type" value="Transcribed_RNA"/>
</dbReference>
<dbReference type="InterPro" id="IPR016193">
    <property type="entry name" value="Cytidine_deaminase-like"/>
</dbReference>
<dbReference type="Gene3D" id="3.40.140.10">
    <property type="entry name" value="Cytidine Deaminase, domain 2"/>
    <property type="match status" value="1"/>
</dbReference>
<dbReference type="AlphaFoldDB" id="A0A7S1ZQ72"/>
<protein>
    <recommendedName>
        <fullName evidence="1">CMP/dCMP-type deaminase domain-containing protein</fullName>
    </recommendedName>
</protein>
<dbReference type="GO" id="GO:0003824">
    <property type="term" value="F:catalytic activity"/>
    <property type="evidence" value="ECO:0007669"/>
    <property type="project" value="InterPro"/>
</dbReference>
<feature type="domain" description="CMP/dCMP-type deaminase" evidence="1">
    <location>
        <begin position="350"/>
        <end position="490"/>
    </location>
</feature>